<dbReference type="GO" id="GO:0006629">
    <property type="term" value="P:lipid metabolic process"/>
    <property type="evidence" value="ECO:0000318"/>
    <property type="project" value="GO_Central"/>
</dbReference>
<evidence type="ECO:0000256" key="2">
    <source>
        <dbReference type="ARBA" id="ARBA00022729"/>
    </source>
</evidence>
<dbReference type="GO" id="GO:0016042">
    <property type="term" value="P:lipid catabolic process"/>
    <property type="evidence" value="ECO:0007669"/>
    <property type="project" value="UniProtKB-KW"/>
</dbReference>
<keyword evidence="6" id="KW-0325">Glycoprotein</keyword>
<evidence type="ECO:0000256" key="6">
    <source>
        <dbReference type="ARBA" id="ARBA00023180"/>
    </source>
</evidence>
<dbReference type="Pfam" id="PF04083">
    <property type="entry name" value="Abhydro_lipase"/>
    <property type="match status" value="1"/>
</dbReference>
<dbReference type="InParanoid" id="D8SZ15"/>
<protein>
    <recommendedName>
        <fullName evidence="7">Lipase</fullName>
    </recommendedName>
</protein>
<keyword evidence="3 7" id="KW-0378">Hydrolase</keyword>
<evidence type="ECO:0000256" key="1">
    <source>
        <dbReference type="ARBA" id="ARBA00010701"/>
    </source>
</evidence>
<keyword evidence="5" id="KW-0443">Lipid metabolism</keyword>
<keyword evidence="4 7" id="KW-0442">Lipid degradation</keyword>
<keyword evidence="2 9" id="KW-0732">Signal</keyword>
<evidence type="ECO:0000313" key="12">
    <source>
        <dbReference type="Proteomes" id="UP000001514"/>
    </source>
</evidence>
<evidence type="ECO:0000256" key="5">
    <source>
        <dbReference type="ARBA" id="ARBA00023098"/>
    </source>
</evidence>
<feature type="active site" description="Nucleophile" evidence="8">
    <location>
        <position position="175"/>
    </location>
</feature>
<dbReference type="eggNOG" id="KOG2624">
    <property type="taxonomic scope" value="Eukaryota"/>
</dbReference>
<dbReference type="Proteomes" id="UP000001514">
    <property type="component" value="Unassembled WGS sequence"/>
</dbReference>
<evidence type="ECO:0000256" key="9">
    <source>
        <dbReference type="SAM" id="SignalP"/>
    </source>
</evidence>
<proteinExistence type="inferred from homology"/>
<dbReference type="Gramene" id="EFJ10411">
    <property type="protein sequence ID" value="EFJ10411"/>
    <property type="gene ID" value="SELMODRAFT_128130"/>
</dbReference>
<dbReference type="InterPro" id="IPR025483">
    <property type="entry name" value="Lipase_euk"/>
</dbReference>
<dbReference type="Gene3D" id="3.40.50.1820">
    <property type="entry name" value="alpha/beta hydrolase"/>
    <property type="match status" value="1"/>
</dbReference>
<evidence type="ECO:0000256" key="8">
    <source>
        <dbReference type="PIRSR" id="PIRSR000862-1"/>
    </source>
</evidence>
<dbReference type="OMA" id="PHGLGME"/>
<dbReference type="AlphaFoldDB" id="D8SZ15"/>
<dbReference type="GO" id="GO:0016298">
    <property type="term" value="F:lipase activity"/>
    <property type="evidence" value="ECO:0000318"/>
    <property type="project" value="GO_Central"/>
</dbReference>
<dbReference type="PIRSF" id="PIRSF000862">
    <property type="entry name" value="Steryl_ester_lip"/>
    <property type="match status" value="1"/>
</dbReference>
<dbReference type="KEGG" id="smo:SELMODRAFT_128130"/>
<dbReference type="ESTHER" id="selml-d8rf38">
    <property type="family name" value="Acidic_Lipase"/>
</dbReference>
<dbReference type="EMBL" id="GL377654">
    <property type="protein sequence ID" value="EFJ10411.1"/>
    <property type="molecule type" value="Genomic_DNA"/>
</dbReference>
<feature type="chain" id="PRO_5003123176" description="Lipase" evidence="9">
    <location>
        <begin position="18"/>
        <end position="399"/>
    </location>
</feature>
<evidence type="ECO:0000256" key="3">
    <source>
        <dbReference type="ARBA" id="ARBA00022801"/>
    </source>
</evidence>
<reference evidence="11 12" key="1">
    <citation type="journal article" date="2011" name="Science">
        <title>The Selaginella genome identifies genetic changes associated with the evolution of vascular plants.</title>
        <authorList>
            <person name="Banks J.A."/>
            <person name="Nishiyama T."/>
            <person name="Hasebe M."/>
            <person name="Bowman J.L."/>
            <person name="Gribskov M."/>
            <person name="dePamphilis C."/>
            <person name="Albert V.A."/>
            <person name="Aono N."/>
            <person name="Aoyama T."/>
            <person name="Ambrose B.A."/>
            <person name="Ashton N.W."/>
            <person name="Axtell M.J."/>
            <person name="Barker E."/>
            <person name="Barker M.S."/>
            <person name="Bennetzen J.L."/>
            <person name="Bonawitz N.D."/>
            <person name="Chapple C."/>
            <person name="Cheng C."/>
            <person name="Correa L.G."/>
            <person name="Dacre M."/>
            <person name="DeBarry J."/>
            <person name="Dreyer I."/>
            <person name="Elias M."/>
            <person name="Engstrom E.M."/>
            <person name="Estelle M."/>
            <person name="Feng L."/>
            <person name="Finet C."/>
            <person name="Floyd S.K."/>
            <person name="Frommer W.B."/>
            <person name="Fujita T."/>
            <person name="Gramzow L."/>
            <person name="Gutensohn M."/>
            <person name="Harholt J."/>
            <person name="Hattori M."/>
            <person name="Heyl A."/>
            <person name="Hirai T."/>
            <person name="Hiwatashi Y."/>
            <person name="Ishikawa M."/>
            <person name="Iwata M."/>
            <person name="Karol K.G."/>
            <person name="Koehler B."/>
            <person name="Kolukisaoglu U."/>
            <person name="Kubo M."/>
            <person name="Kurata T."/>
            <person name="Lalonde S."/>
            <person name="Li K."/>
            <person name="Li Y."/>
            <person name="Litt A."/>
            <person name="Lyons E."/>
            <person name="Manning G."/>
            <person name="Maruyama T."/>
            <person name="Michael T.P."/>
            <person name="Mikami K."/>
            <person name="Miyazaki S."/>
            <person name="Morinaga S."/>
            <person name="Murata T."/>
            <person name="Mueller-Roeber B."/>
            <person name="Nelson D.R."/>
            <person name="Obara M."/>
            <person name="Oguri Y."/>
            <person name="Olmstead R.G."/>
            <person name="Onodera N."/>
            <person name="Petersen B.L."/>
            <person name="Pils B."/>
            <person name="Prigge M."/>
            <person name="Rensing S.A."/>
            <person name="Riano-Pachon D.M."/>
            <person name="Roberts A.W."/>
            <person name="Sato Y."/>
            <person name="Scheller H.V."/>
            <person name="Schulz B."/>
            <person name="Schulz C."/>
            <person name="Shakirov E.V."/>
            <person name="Shibagaki N."/>
            <person name="Shinohara N."/>
            <person name="Shippen D.E."/>
            <person name="Soerensen I."/>
            <person name="Sotooka R."/>
            <person name="Sugimoto N."/>
            <person name="Sugita M."/>
            <person name="Sumikawa N."/>
            <person name="Tanurdzic M."/>
            <person name="Theissen G."/>
            <person name="Ulvskov P."/>
            <person name="Wakazuki S."/>
            <person name="Weng J.K."/>
            <person name="Willats W.W."/>
            <person name="Wipf D."/>
            <person name="Wolf P.G."/>
            <person name="Yang L."/>
            <person name="Zimmer A.D."/>
            <person name="Zhu Q."/>
            <person name="Mitros T."/>
            <person name="Hellsten U."/>
            <person name="Loque D."/>
            <person name="Otillar R."/>
            <person name="Salamov A."/>
            <person name="Schmutz J."/>
            <person name="Shapiro H."/>
            <person name="Lindquist E."/>
            <person name="Lucas S."/>
            <person name="Rokhsar D."/>
            <person name="Grigoriev I.V."/>
        </authorList>
    </citation>
    <scope>NUCLEOTIDE SEQUENCE [LARGE SCALE GENOMIC DNA]</scope>
</reference>
<organism evidence="12">
    <name type="scientific">Selaginella moellendorffii</name>
    <name type="common">Spikemoss</name>
    <dbReference type="NCBI Taxonomy" id="88036"/>
    <lineage>
        <taxon>Eukaryota</taxon>
        <taxon>Viridiplantae</taxon>
        <taxon>Streptophyta</taxon>
        <taxon>Embryophyta</taxon>
        <taxon>Tracheophyta</taxon>
        <taxon>Lycopodiopsida</taxon>
        <taxon>Selaginellales</taxon>
        <taxon>Selaginellaceae</taxon>
        <taxon>Selaginella</taxon>
    </lineage>
</organism>
<dbReference type="SUPFAM" id="SSF53474">
    <property type="entry name" value="alpha/beta-Hydrolases"/>
    <property type="match status" value="1"/>
</dbReference>
<evidence type="ECO:0000256" key="7">
    <source>
        <dbReference type="PIRNR" id="PIRNR000862"/>
    </source>
</evidence>
<dbReference type="STRING" id="88036.D8SZ15"/>
<feature type="signal peptide" evidence="9">
    <location>
        <begin position="1"/>
        <end position="17"/>
    </location>
</feature>
<comment type="similarity">
    <text evidence="1 7">Belongs to the AB hydrolase superfamily. Lipase family.</text>
</comment>
<evidence type="ECO:0000259" key="10">
    <source>
        <dbReference type="Pfam" id="PF04083"/>
    </source>
</evidence>
<dbReference type="InterPro" id="IPR029058">
    <property type="entry name" value="AB_hydrolase_fold"/>
</dbReference>
<dbReference type="FunFam" id="3.40.50.1820:FF:000057">
    <property type="entry name" value="Lipase"/>
    <property type="match status" value="1"/>
</dbReference>
<name>D8SZ15_SELML</name>
<dbReference type="PANTHER" id="PTHR11005">
    <property type="entry name" value="LYSOSOMAL ACID LIPASE-RELATED"/>
    <property type="match status" value="1"/>
</dbReference>
<evidence type="ECO:0000313" key="11">
    <source>
        <dbReference type="EMBL" id="EFJ10411.1"/>
    </source>
</evidence>
<accession>D8SZ15</accession>
<dbReference type="InterPro" id="IPR006693">
    <property type="entry name" value="AB_hydrolase_lipase"/>
</dbReference>
<keyword evidence="12" id="KW-1185">Reference proteome</keyword>
<dbReference type="HOGENOM" id="CLU_010974_1_1_1"/>
<feature type="domain" description="Partial AB-hydrolase lipase" evidence="10">
    <location>
        <begin position="43"/>
        <end position="98"/>
    </location>
</feature>
<feature type="active site" description="Charge relay system" evidence="8">
    <location>
        <position position="375"/>
    </location>
</feature>
<evidence type="ECO:0000256" key="4">
    <source>
        <dbReference type="ARBA" id="ARBA00022963"/>
    </source>
</evidence>
<feature type="active site" description="Charge relay system" evidence="8">
    <location>
        <position position="346"/>
    </location>
</feature>
<sequence length="399" mass="44155">MVLPLLLAACLAVAASAAAPSATFPNHGKQILRFAEDSFCSTLVLVHGYPCQEFKVTTPDGYILRVHRIPHGVAGVSSPSPKPVFLQHGVLQGGDDWVFYPPRNSLGFVLADEGFDVWIGNLRGTHWSRQHVSYSSGDKAYWDWTWDEHAQYDLPAMLNLVHENTGSELYYVGHSQGTLIALAAFSESKLMNVVRAAVLLSPIAYLKGMTSTLSRLAALLYMDQVRFFFLSNLCSLDPRCADLLVLVTGNSCNFLKSLHVFAFWTGRNCCFNASLTSYYRQFEPQGSSTKNLVHLAQMVRTGLFAKFDYGSSLGNIRAYSQVVPPTYEPANIPKSFPVFLVYGGKDTLSTAQGVQELAKRLVCTQQTLFLPNYAHADFVVGTRARQDVFDPVIKFIKAN</sequence>
<gene>
    <name evidence="11" type="ORF">SELMODRAFT_128130</name>
</gene>